<name>A0A4R8ZY76_9MICO</name>
<dbReference type="InterPro" id="IPR013766">
    <property type="entry name" value="Thioredoxin_domain"/>
</dbReference>
<dbReference type="Gene3D" id="3.40.30.10">
    <property type="entry name" value="Glutaredoxin"/>
    <property type="match status" value="1"/>
</dbReference>
<accession>A0A4R8ZY76</accession>
<dbReference type="InterPro" id="IPR036249">
    <property type="entry name" value="Thioredoxin-like_sf"/>
</dbReference>
<keyword evidence="3" id="KW-1185">Reference proteome</keyword>
<protein>
    <submittedName>
        <fullName evidence="2">Thioredoxin</fullName>
    </submittedName>
</protein>
<organism evidence="2 3">
    <name type="scientific">Cryobacterium frigoriphilum</name>
    <dbReference type="NCBI Taxonomy" id="1259150"/>
    <lineage>
        <taxon>Bacteria</taxon>
        <taxon>Bacillati</taxon>
        <taxon>Actinomycetota</taxon>
        <taxon>Actinomycetes</taxon>
        <taxon>Micrococcales</taxon>
        <taxon>Microbacteriaceae</taxon>
        <taxon>Cryobacterium</taxon>
    </lineage>
</organism>
<gene>
    <name evidence="2" type="ORF">E3T55_11910</name>
</gene>
<dbReference type="CDD" id="cd02947">
    <property type="entry name" value="TRX_family"/>
    <property type="match status" value="1"/>
</dbReference>
<feature type="domain" description="Thioredoxin" evidence="1">
    <location>
        <begin position="53"/>
        <end position="137"/>
    </location>
</feature>
<dbReference type="AlphaFoldDB" id="A0A4R8ZY76"/>
<comment type="caution">
    <text evidence="2">The sequence shown here is derived from an EMBL/GenBank/DDBJ whole genome shotgun (WGS) entry which is preliminary data.</text>
</comment>
<evidence type="ECO:0000313" key="3">
    <source>
        <dbReference type="Proteomes" id="UP000297447"/>
    </source>
</evidence>
<dbReference type="Proteomes" id="UP000297447">
    <property type="component" value="Unassembled WGS sequence"/>
</dbReference>
<proteinExistence type="predicted"/>
<reference evidence="2 3" key="1">
    <citation type="submission" date="2019-03" db="EMBL/GenBank/DDBJ databases">
        <title>Genomics of glacier-inhabiting Cryobacterium strains.</title>
        <authorList>
            <person name="Liu Q."/>
            <person name="Xin Y.-H."/>
        </authorList>
    </citation>
    <scope>NUCLEOTIDE SEQUENCE [LARGE SCALE GENOMIC DNA]</scope>
    <source>
        <strain evidence="2 3">Hh14</strain>
    </source>
</reference>
<evidence type="ECO:0000259" key="1">
    <source>
        <dbReference type="Pfam" id="PF00085"/>
    </source>
</evidence>
<dbReference type="EMBL" id="SOHE01000053">
    <property type="protein sequence ID" value="TFD48765.1"/>
    <property type="molecule type" value="Genomic_DNA"/>
</dbReference>
<sequence length="164" mass="17244">MDPLLALSLVLALIVASTALGLLWRARQGRVRAAGGAEVVRATDVGSSVAFGDLATLLQFSTELCARCPGTRRLLGQAADARPGVTHVDIDLTHRADLAARYNILQTPTTLILDGSGRVRARVGGAPHRAEIARQLDALDAPAVPAAENTPFTSPVRSRNVHAQ</sequence>
<dbReference type="RefSeq" id="WP_134519791.1">
    <property type="nucleotide sequence ID" value="NZ_SOHE01000053.1"/>
</dbReference>
<evidence type="ECO:0000313" key="2">
    <source>
        <dbReference type="EMBL" id="TFD48765.1"/>
    </source>
</evidence>
<dbReference type="OrthoDB" id="1495530at2"/>
<dbReference type="SUPFAM" id="SSF52833">
    <property type="entry name" value="Thioredoxin-like"/>
    <property type="match status" value="1"/>
</dbReference>
<dbReference type="Pfam" id="PF00085">
    <property type="entry name" value="Thioredoxin"/>
    <property type="match status" value="1"/>
</dbReference>